<dbReference type="EMBL" id="JACDUR010000002">
    <property type="protein sequence ID" value="MBA2890346.1"/>
    <property type="molecule type" value="Genomic_DNA"/>
</dbReference>
<accession>A0A7W0CFP8</accession>
<dbReference type="GO" id="GO:0055085">
    <property type="term" value="P:transmembrane transport"/>
    <property type="evidence" value="ECO:0007669"/>
    <property type="project" value="InterPro"/>
</dbReference>
<keyword evidence="4 7" id="KW-0812">Transmembrane</keyword>
<feature type="transmembrane region" description="Helical" evidence="7">
    <location>
        <begin position="9"/>
        <end position="34"/>
    </location>
</feature>
<proteinExistence type="inferred from homology"/>
<keyword evidence="3" id="KW-1003">Cell membrane</keyword>
<evidence type="ECO:0000256" key="4">
    <source>
        <dbReference type="ARBA" id="ARBA00022692"/>
    </source>
</evidence>
<evidence type="ECO:0000256" key="6">
    <source>
        <dbReference type="ARBA" id="ARBA00023136"/>
    </source>
</evidence>
<dbReference type="AlphaFoldDB" id="A0A7W0CFP8"/>
<feature type="transmembrane region" description="Helical" evidence="7">
    <location>
        <begin position="153"/>
        <end position="176"/>
    </location>
</feature>
<keyword evidence="2 7" id="KW-0813">Transport</keyword>
<dbReference type="RefSeq" id="WP_181609177.1">
    <property type="nucleotide sequence ID" value="NZ_BAABAM010000006.1"/>
</dbReference>
<feature type="transmembrane region" description="Helical" evidence="7">
    <location>
        <begin position="205"/>
        <end position="231"/>
    </location>
</feature>
<feature type="domain" description="ABC transmembrane type-1" evidence="8">
    <location>
        <begin position="67"/>
        <end position="285"/>
    </location>
</feature>
<comment type="similarity">
    <text evidence="7">Belongs to the binding-protein-dependent transport system permease family.</text>
</comment>
<evidence type="ECO:0000256" key="3">
    <source>
        <dbReference type="ARBA" id="ARBA00022475"/>
    </source>
</evidence>
<dbReference type="InterPro" id="IPR000515">
    <property type="entry name" value="MetI-like"/>
</dbReference>
<gene>
    <name evidence="9" type="ORF">HNR30_001687</name>
</gene>
<evidence type="ECO:0000313" key="10">
    <source>
        <dbReference type="Proteomes" id="UP000530928"/>
    </source>
</evidence>
<dbReference type="PANTHER" id="PTHR43227">
    <property type="entry name" value="BLL4140 PROTEIN"/>
    <property type="match status" value="1"/>
</dbReference>
<reference evidence="9 10" key="1">
    <citation type="submission" date="2020-07" db="EMBL/GenBank/DDBJ databases">
        <title>Genomic Encyclopedia of Type Strains, Phase IV (KMG-IV): sequencing the most valuable type-strain genomes for metagenomic binning, comparative biology and taxonomic classification.</title>
        <authorList>
            <person name="Goeker M."/>
        </authorList>
    </citation>
    <scope>NUCLEOTIDE SEQUENCE [LARGE SCALE GENOMIC DNA]</scope>
    <source>
        <strain evidence="9 10">DSM 45533</strain>
    </source>
</reference>
<keyword evidence="5 7" id="KW-1133">Transmembrane helix</keyword>
<dbReference type="PROSITE" id="PS50928">
    <property type="entry name" value="ABC_TM1"/>
    <property type="match status" value="1"/>
</dbReference>
<evidence type="ECO:0000313" key="9">
    <source>
        <dbReference type="EMBL" id="MBA2890346.1"/>
    </source>
</evidence>
<keyword evidence="10" id="KW-1185">Reference proteome</keyword>
<evidence type="ECO:0000256" key="1">
    <source>
        <dbReference type="ARBA" id="ARBA00004651"/>
    </source>
</evidence>
<dbReference type="GO" id="GO:0005886">
    <property type="term" value="C:plasma membrane"/>
    <property type="evidence" value="ECO:0007669"/>
    <property type="project" value="UniProtKB-SubCell"/>
</dbReference>
<protein>
    <submittedName>
        <fullName evidence="9">Raffinose/stachyose/melibiose transport system permease protein</fullName>
    </submittedName>
</protein>
<evidence type="ECO:0000259" key="8">
    <source>
        <dbReference type="PROSITE" id="PS50928"/>
    </source>
</evidence>
<dbReference type="Pfam" id="PF00528">
    <property type="entry name" value="BPD_transp_1"/>
    <property type="match status" value="1"/>
</dbReference>
<dbReference type="Proteomes" id="UP000530928">
    <property type="component" value="Unassembled WGS sequence"/>
</dbReference>
<dbReference type="SUPFAM" id="SSF161098">
    <property type="entry name" value="MetI-like"/>
    <property type="match status" value="1"/>
</dbReference>
<feature type="transmembrane region" description="Helical" evidence="7">
    <location>
        <begin position="73"/>
        <end position="92"/>
    </location>
</feature>
<comment type="caution">
    <text evidence="9">The sequence shown here is derived from an EMBL/GenBank/DDBJ whole genome shotgun (WGS) entry which is preliminary data.</text>
</comment>
<dbReference type="Gene3D" id="1.10.3720.10">
    <property type="entry name" value="MetI-like"/>
    <property type="match status" value="1"/>
</dbReference>
<keyword evidence="6 7" id="KW-0472">Membrane</keyword>
<evidence type="ECO:0000256" key="5">
    <source>
        <dbReference type="ARBA" id="ARBA00022989"/>
    </source>
</evidence>
<comment type="subcellular location">
    <subcellularLocation>
        <location evidence="1 7">Cell membrane</location>
        <topology evidence="1 7">Multi-pass membrane protein</topology>
    </subcellularLocation>
</comment>
<dbReference type="PANTHER" id="PTHR43227:SF11">
    <property type="entry name" value="BLL4140 PROTEIN"/>
    <property type="match status" value="1"/>
</dbReference>
<name>A0A7W0CFP8_9ACTN</name>
<dbReference type="CDD" id="cd06261">
    <property type="entry name" value="TM_PBP2"/>
    <property type="match status" value="1"/>
</dbReference>
<evidence type="ECO:0000256" key="7">
    <source>
        <dbReference type="RuleBase" id="RU363032"/>
    </source>
</evidence>
<evidence type="ECO:0000256" key="2">
    <source>
        <dbReference type="ARBA" id="ARBA00022448"/>
    </source>
</evidence>
<feature type="transmembrane region" description="Helical" evidence="7">
    <location>
        <begin position="104"/>
        <end position="124"/>
    </location>
</feature>
<dbReference type="InterPro" id="IPR050809">
    <property type="entry name" value="UgpAE/MalFG_permease"/>
</dbReference>
<sequence length="296" mass="32435">MISRSRQRAFVPMVAPAFAFLLTFVLGPALYAVWISLQETAGYGEARFVGLRNYVRLVGDPIFHQALLNTLKLLVIAGGATFLIGFALTMVLREMRGRLIARNVLFFPNIVSALVPAIVAGFLFNPDGLVNTILRGVFGVEDPPKWLSVDNTFALIMIVAIWAAVGYYTTIIMAAVDRIPRYFYEDCALMGANAWQRMRHVTIPLSWDVFSVCALLWTISSIKVFELVLVFGGGTAGMPPNKTWTVALYSYAATYGGSGSPPELGMTAASALFSLLIAALIVLLLRRALDREAIQF</sequence>
<dbReference type="InterPro" id="IPR035906">
    <property type="entry name" value="MetI-like_sf"/>
</dbReference>
<feature type="transmembrane region" description="Helical" evidence="7">
    <location>
        <begin position="264"/>
        <end position="285"/>
    </location>
</feature>
<organism evidence="9 10">
    <name type="scientific">Nonomuraea soli</name>
    <dbReference type="NCBI Taxonomy" id="1032476"/>
    <lineage>
        <taxon>Bacteria</taxon>
        <taxon>Bacillati</taxon>
        <taxon>Actinomycetota</taxon>
        <taxon>Actinomycetes</taxon>
        <taxon>Streptosporangiales</taxon>
        <taxon>Streptosporangiaceae</taxon>
        <taxon>Nonomuraea</taxon>
    </lineage>
</organism>